<evidence type="ECO:0000313" key="1">
    <source>
        <dbReference type="EMBL" id="KAL0486330.1"/>
    </source>
</evidence>
<accession>A0AAW2ZBQ1</accession>
<dbReference type="InterPro" id="IPR019189">
    <property type="entry name" value="Ribosomal_mL41"/>
</dbReference>
<dbReference type="GO" id="GO:0005762">
    <property type="term" value="C:mitochondrial large ribosomal subunit"/>
    <property type="evidence" value="ECO:0007669"/>
    <property type="project" value="InterPro"/>
</dbReference>
<keyword evidence="1" id="KW-0687">Ribonucleoprotein</keyword>
<comment type="caution">
    <text evidence="1">The sequence shown here is derived from an EMBL/GenBank/DDBJ whole genome shotgun (WGS) entry which is preliminary data.</text>
</comment>
<name>A0AAW2ZBQ1_9EUKA</name>
<proteinExistence type="predicted"/>
<dbReference type="AlphaFoldDB" id="A0AAW2ZBQ1"/>
<organism evidence="1 2">
    <name type="scientific">Acrasis kona</name>
    <dbReference type="NCBI Taxonomy" id="1008807"/>
    <lineage>
        <taxon>Eukaryota</taxon>
        <taxon>Discoba</taxon>
        <taxon>Heterolobosea</taxon>
        <taxon>Tetramitia</taxon>
        <taxon>Eutetramitia</taxon>
        <taxon>Acrasidae</taxon>
        <taxon>Acrasis</taxon>
    </lineage>
</organism>
<evidence type="ECO:0000313" key="2">
    <source>
        <dbReference type="Proteomes" id="UP001431209"/>
    </source>
</evidence>
<protein>
    <submittedName>
        <fullName evidence="1">Ribosomal protein mL41</fullName>
    </submittedName>
</protein>
<dbReference type="Proteomes" id="UP001431209">
    <property type="component" value="Unassembled WGS sequence"/>
</dbReference>
<sequence length="105" mass="12207">MSSNKLFSRLVFESTRAALRKKTGHIIEKRGPQGKRPILERIPKIVFGKMTKKGKFVFDRYLVPLYPMPDMTDCKFKPYVSHKTPRIEKTDSIYADDTIISETNK</sequence>
<keyword evidence="2" id="KW-1185">Reference proteome</keyword>
<dbReference type="Pfam" id="PF09809">
    <property type="entry name" value="MRP-L27"/>
    <property type="match status" value="1"/>
</dbReference>
<dbReference type="GO" id="GO:0003735">
    <property type="term" value="F:structural constituent of ribosome"/>
    <property type="evidence" value="ECO:0007669"/>
    <property type="project" value="InterPro"/>
</dbReference>
<dbReference type="EMBL" id="JAOPGA020001222">
    <property type="protein sequence ID" value="KAL0486330.1"/>
    <property type="molecule type" value="Genomic_DNA"/>
</dbReference>
<reference evidence="1 2" key="1">
    <citation type="submission" date="2024-03" db="EMBL/GenBank/DDBJ databases">
        <title>The Acrasis kona genome and developmental transcriptomes reveal deep origins of eukaryotic multicellular pathways.</title>
        <authorList>
            <person name="Sheikh S."/>
            <person name="Fu C.-J."/>
            <person name="Brown M.W."/>
            <person name="Baldauf S.L."/>
        </authorList>
    </citation>
    <scope>NUCLEOTIDE SEQUENCE [LARGE SCALE GENOMIC DNA]</scope>
    <source>
        <strain evidence="1 2">ATCC MYA-3509</strain>
    </source>
</reference>
<gene>
    <name evidence="1" type="ORF">AKO1_002015</name>
</gene>
<keyword evidence="1" id="KW-0689">Ribosomal protein</keyword>